<dbReference type="KEGG" id="cmah:C1I91_10665"/>
<evidence type="ECO:0000259" key="8">
    <source>
        <dbReference type="PROSITE" id="PS51900"/>
    </source>
</evidence>
<dbReference type="InterPro" id="IPR010998">
    <property type="entry name" value="Integrase_recombinase_N"/>
</dbReference>
<dbReference type="InterPro" id="IPR004107">
    <property type="entry name" value="Integrase_SAM-like_N"/>
</dbReference>
<evidence type="ECO:0000256" key="5">
    <source>
        <dbReference type="ARBA" id="ARBA00023172"/>
    </source>
</evidence>
<evidence type="ECO:0000256" key="4">
    <source>
        <dbReference type="ARBA" id="ARBA00023125"/>
    </source>
</evidence>
<dbReference type="PANTHER" id="PTHR30349:SF81">
    <property type="entry name" value="TYROSINE RECOMBINASE XERC"/>
    <property type="match status" value="1"/>
</dbReference>
<feature type="domain" description="Core-binding (CB)" evidence="8">
    <location>
        <begin position="1"/>
        <end position="81"/>
    </location>
</feature>
<dbReference type="OrthoDB" id="9801717at2"/>
<dbReference type="PANTHER" id="PTHR30349">
    <property type="entry name" value="PHAGE INTEGRASE-RELATED"/>
    <property type="match status" value="1"/>
</dbReference>
<dbReference type="PROSITE" id="PS51900">
    <property type="entry name" value="CB"/>
    <property type="match status" value="1"/>
</dbReference>
<dbReference type="InterPro" id="IPR002104">
    <property type="entry name" value="Integrase_catalytic"/>
</dbReference>
<gene>
    <name evidence="9" type="ORF">C1I91_10665</name>
</gene>
<dbReference type="Gene3D" id="1.10.150.130">
    <property type="match status" value="1"/>
</dbReference>
<evidence type="ECO:0000256" key="3">
    <source>
        <dbReference type="ARBA" id="ARBA00022908"/>
    </source>
</evidence>
<dbReference type="InterPro" id="IPR011010">
    <property type="entry name" value="DNA_brk_join_enz"/>
</dbReference>
<evidence type="ECO:0000259" key="7">
    <source>
        <dbReference type="PROSITE" id="PS51898"/>
    </source>
</evidence>
<evidence type="ECO:0000313" key="10">
    <source>
        <dbReference type="Proteomes" id="UP000286268"/>
    </source>
</evidence>
<dbReference type="SUPFAM" id="SSF47823">
    <property type="entry name" value="lambda integrase-like, N-terminal domain"/>
    <property type="match status" value="1"/>
</dbReference>
<dbReference type="Gene3D" id="1.10.443.10">
    <property type="entry name" value="Intergrase catalytic core"/>
    <property type="match status" value="1"/>
</dbReference>
<keyword evidence="3" id="KW-0229">DNA integration</keyword>
<organism evidence="9 10">
    <name type="scientific">Clostridium manihotivorum</name>
    <dbReference type="NCBI Taxonomy" id="2320868"/>
    <lineage>
        <taxon>Bacteria</taxon>
        <taxon>Bacillati</taxon>
        <taxon>Bacillota</taxon>
        <taxon>Clostridia</taxon>
        <taxon>Eubacteriales</taxon>
        <taxon>Clostridiaceae</taxon>
        <taxon>Clostridium</taxon>
    </lineage>
</organism>
<dbReference type="EMBL" id="CP025746">
    <property type="protein sequence ID" value="QAA32082.1"/>
    <property type="molecule type" value="Genomic_DNA"/>
</dbReference>
<feature type="domain" description="Tyr recombinase" evidence="7">
    <location>
        <begin position="102"/>
        <end position="283"/>
    </location>
</feature>
<protein>
    <submittedName>
        <fullName evidence="9">Recombinase XerD</fullName>
    </submittedName>
</protein>
<dbReference type="GO" id="GO:0003677">
    <property type="term" value="F:DNA binding"/>
    <property type="evidence" value="ECO:0007669"/>
    <property type="project" value="UniProtKB-UniRule"/>
</dbReference>
<accession>A0A3R5QTQ8</accession>
<name>A0A3R5QTQ8_9CLOT</name>
<evidence type="ECO:0000256" key="1">
    <source>
        <dbReference type="ARBA" id="ARBA00003283"/>
    </source>
</evidence>
<dbReference type="GO" id="GO:0006310">
    <property type="term" value="P:DNA recombination"/>
    <property type="evidence" value="ECO:0007669"/>
    <property type="project" value="UniProtKB-KW"/>
</dbReference>
<keyword evidence="4 6" id="KW-0238">DNA-binding</keyword>
<keyword evidence="10" id="KW-1185">Reference proteome</keyword>
<evidence type="ECO:0000313" key="9">
    <source>
        <dbReference type="EMBL" id="QAA32082.1"/>
    </source>
</evidence>
<dbReference type="Proteomes" id="UP000286268">
    <property type="component" value="Chromosome"/>
</dbReference>
<evidence type="ECO:0000256" key="2">
    <source>
        <dbReference type="ARBA" id="ARBA00008857"/>
    </source>
</evidence>
<dbReference type="SUPFAM" id="SSF56349">
    <property type="entry name" value="DNA breaking-rejoining enzymes"/>
    <property type="match status" value="1"/>
</dbReference>
<reference evidence="9 10" key="1">
    <citation type="submission" date="2018-01" db="EMBL/GenBank/DDBJ databases">
        <title>Genome Sequencing and Assembly of Anaerobacter polyendosporus strain CT4.</title>
        <authorList>
            <person name="Tachaapaikoon C."/>
            <person name="Sutheeworapong S."/>
            <person name="Jenjaroenpun P."/>
            <person name="Wongsurawat T."/>
            <person name="Nookeaw I."/>
            <person name="Cheawchanlertfa P."/>
            <person name="Kosugi A."/>
            <person name="Cheevadhanarak S."/>
            <person name="Ratanakhanokchai K."/>
        </authorList>
    </citation>
    <scope>NUCLEOTIDE SEQUENCE [LARGE SCALE GENOMIC DNA]</scope>
    <source>
        <strain evidence="9 10">CT4</strain>
    </source>
</reference>
<dbReference type="AlphaFoldDB" id="A0A3R5QTQ8"/>
<comment type="function">
    <text evidence="1">Site-specific tyrosine recombinase, which acts by catalyzing the cutting and rejoining of the recombining DNA molecules.</text>
</comment>
<sequence>MNEFINLYKENLIAKNKSNNTVEAYITDIVGYYNYLIENKVEPFDNDYSVNYYVQAIADVKSTKSIERCIIALRSFYRFLSDKNLVKEIPKFPKLDRNEKRNIGPILTISEVEKIIDSIDTTNIKGIRDRAVLEMLYGTGIKATEAISLTLEDVNLDLNFINCKDGKGLERIIPFGRAARNAIVDYLPQRRKLSRDSHMLFLNLNGKGLTRQGIWRIVKEYSEKAKIEKDINLNTLRHSFAIHLLENGAHPKTVQQLMGTHVMNYMDLYFEHVSKDKVNISYNNFHPRA</sequence>
<dbReference type="Pfam" id="PF00589">
    <property type="entry name" value="Phage_integrase"/>
    <property type="match status" value="1"/>
</dbReference>
<dbReference type="InterPro" id="IPR050090">
    <property type="entry name" value="Tyrosine_recombinase_XerCD"/>
</dbReference>
<dbReference type="PROSITE" id="PS51898">
    <property type="entry name" value="TYR_RECOMBINASE"/>
    <property type="match status" value="1"/>
</dbReference>
<comment type="similarity">
    <text evidence="2">Belongs to the 'phage' integrase family.</text>
</comment>
<dbReference type="InterPro" id="IPR044068">
    <property type="entry name" value="CB"/>
</dbReference>
<proteinExistence type="inferred from homology"/>
<keyword evidence="5" id="KW-0233">DNA recombination</keyword>
<dbReference type="Pfam" id="PF02899">
    <property type="entry name" value="Phage_int_SAM_1"/>
    <property type="match status" value="1"/>
</dbReference>
<dbReference type="RefSeq" id="WP_128212872.1">
    <property type="nucleotide sequence ID" value="NZ_CP025746.1"/>
</dbReference>
<dbReference type="GO" id="GO:0015074">
    <property type="term" value="P:DNA integration"/>
    <property type="evidence" value="ECO:0007669"/>
    <property type="project" value="UniProtKB-KW"/>
</dbReference>
<dbReference type="InterPro" id="IPR013762">
    <property type="entry name" value="Integrase-like_cat_sf"/>
</dbReference>
<evidence type="ECO:0000256" key="6">
    <source>
        <dbReference type="PROSITE-ProRule" id="PRU01248"/>
    </source>
</evidence>